<comment type="caution">
    <text evidence="1">The sequence shown here is derived from an EMBL/GenBank/DDBJ whole genome shotgun (WGS) entry which is preliminary data.</text>
</comment>
<organism evidence="1 2">
    <name type="scientific">Nocardioides astragali</name>
    <dbReference type="NCBI Taxonomy" id="1776736"/>
    <lineage>
        <taxon>Bacteria</taxon>
        <taxon>Bacillati</taxon>
        <taxon>Actinomycetota</taxon>
        <taxon>Actinomycetes</taxon>
        <taxon>Propionibacteriales</taxon>
        <taxon>Nocardioidaceae</taxon>
        <taxon>Nocardioides</taxon>
    </lineage>
</organism>
<gene>
    <name evidence="1" type="ORF">ACFQO6_04670</name>
</gene>
<keyword evidence="2" id="KW-1185">Reference proteome</keyword>
<evidence type="ECO:0008006" key="3">
    <source>
        <dbReference type="Google" id="ProtNLM"/>
    </source>
</evidence>
<evidence type="ECO:0000313" key="1">
    <source>
        <dbReference type="EMBL" id="MFC7359553.1"/>
    </source>
</evidence>
<name>A0ABW2MXY4_9ACTN</name>
<proteinExistence type="predicted"/>
<reference evidence="2" key="1">
    <citation type="journal article" date="2019" name="Int. J. Syst. Evol. Microbiol.">
        <title>The Global Catalogue of Microorganisms (GCM) 10K type strain sequencing project: providing services to taxonomists for standard genome sequencing and annotation.</title>
        <authorList>
            <consortium name="The Broad Institute Genomics Platform"/>
            <consortium name="The Broad Institute Genome Sequencing Center for Infectious Disease"/>
            <person name="Wu L."/>
            <person name="Ma J."/>
        </authorList>
    </citation>
    <scope>NUCLEOTIDE SEQUENCE [LARGE SCALE GENOMIC DNA]</scope>
    <source>
        <strain evidence="2">FCH27</strain>
    </source>
</reference>
<protein>
    <recommendedName>
        <fullName evidence="3">DUF4229 domain-containing protein</fullName>
    </recommendedName>
</protein>
<dbReference type="Proteomes" id="UP001596524">
    <property type="component" value="Unassembled WGS sequence"/>
</dbReference>
<evidence type="ECO:0000313" key="2">
    <source>
        <dbReference type="Proteomes" id="UP001596524"/>
    </source>
</evidence>
<dbReference type="RefSeq" id="WP_255889658.1">
    <property type="nucleotide sequence ID" value="NZ_JAFMZM010000002.1"/>
</dbReference>
<dbReference type="EMBL" id="JBHTCH010000004">
    <property type="protein sequence ID" value="MFC7359553.1"/>
    <property type="molecule type" value="Genomic_DNA"/>
</dbReference>
<accession>A0ABW2MXY4</accession>
<sequence>MGPVLVILYWVIRLAVRHGMQDAQRQSRTDRAVAEVAETIRREQAT</sequence>